<evidence type="ECO:0000259" key="1">
    <source>
        <dbReference type="Pfam" id="PF00248"/>
    </source>
</evidence>
<dbReference type="InterPro" id="IPR020471">
    <property type="entry name" value="AKR"/>
</dbReference>
<feature type="domain" description="NADP-dependent oxidoreductase" evidence="1">
    <location>
        <begin position="16"/>
        <end position="215"/>
    </location>
</feature>
<dbReference type="EC" id="1.1.1.-" evidence="2"/>
<name>A0A5C5YIA8_9BACT</name>
<evidence type="ECO:0000313" key="3">
    <source>
        <dbReference type="Proteomes" id="UP000318478"/>
    </source>
</evidence>
<dbReference type="InterPro" id="IPR053135">
    <property type="entry name" value="AKR2_Oxidoreductase"/>
</dbReference>
<keyword evidence="2" id="KW-0560">Oxidoreductase</keyword>
<evidence type="ECO:0000313" key="2">
    <source>
        <dbReference type="EMBL" id="TWT74604.1"/>
    </source>
</evidence>
<organism evidence="2 3">
    <name type="scientific">Posidoniimonas polymericola</name>
    <dbReference type="NCBI Taxonomy" id="2528002"/>
    <lineage>
        <taxon>Bacteria</taxon>
        <taxon>Pseudomonadati</taxon>
        <taxon>Planctomycetota</taxon>
        <taxon>Planctomycetia</taxon>
        <taxon>Pirellulales</taxon>
        <taxon>Lacipirellulaceae</taxon>
        <taxon>Posidoniimonas</taxon>
    </lineage>
</organism>
<dbReference type="InterPro" id="IPR036812">
    <property type="entry name" value="NAD(P)_OxRdtase_dom_sf"/>
</dbReference>
<dbReference type="PANTHER" id="PTHR43312">
    <property type="entry name" value="D-THREO-ALDOSE 1-DEHYDROGENASE"/>
    <property type="match status" value="1"/>
</dbReference>
<dbReference type="Pfam" id="PF00248">
    <property type="entry name" value="Aldo_ket_red"/>
    <property type="match status" value="1"/>
</dbReference>
<dbReference type="AlphaFoldDB" id="A0A5C5YIA8"/>
<dbReference type="FunFam" id="3.20.20.100:FF:000070">
    <property type="entry name" value="Aldo/keto reductase"/>
    <property type="match status" value="1"/>
</dbReference>
<dbReference type="PANTHER" id="PTHR43312:SF2">
    <property type="entry name" value="OXIDOREDUCTASE"/>
    <property type="match status" value="1"/>
</dbReference>
<dbReference type="Gene3D" id="3.20.20.100">
    <property type="entry name" value="NADP-dependent oxidoreductase domain"/>
    <property type="match status" value="1"/>
</dbReference>
<dbReference type="Proteomes" id="UP000318478">
    <property type="component" value="Unassembled WGS sequence"/>
</dbReference>
<sequence length="404" mass="45286">MQYRRFGRTELQMPVISCGGMRYQQTWDDALLDVVEDENQRNLEATIRRAVELGVSHIETARGYGTSERQLGLVLPKLPRDEIIVQTKIAPNADPEVFRQQCLESLERLNLEYVDLLGLHGINNYELHWQSVRPGGCLEVARELQAEGKVRHVGFSTHGLTHQILDTINTDAHGGFDYVNLHWYYISQWNWPAVEAAAARDMGVFVISPNDKGGLLYKPSDKLVELCGPLHPIVFNTLFCLRRPEVHTLSLGASKPSDFDLQMAALEMTDRADELVAPIVERLEQALEAATGMDPQEVLTANFGAGLPLWDQDSPGYMNAPMVLWLRALAVAYDMVEYGKMRYNLLGRGGHWFPGLSAGHIDSLDDEQLAKAFKKSPHADDVVGWLREADELLGGEAVKRLSQE</sequence>
<accession>A0A5C5YIA8</accession>
<proteinExistence type="predicted"/>
<dbReference type="EMBL" id="SJPO01000008">
    <property type="protein sequence ID" value="TWT74604.1"/>
    <property type="molecule type" value="Genomic_DNA"/>
</dbReference>
<reference evidence="2 3" key="1">
    <citation type="submission" date="2019-02" db="EMBL/GenBank/DDBJ databases">
        <title>Deep-cultivation of Planctomycetes and their phenomic and genomic characterization uncovers novel biology.</title>
        <authorList>
            <person name="Wiegand S."/>
            <person name="Jogler M."/>
            <person name="Boedeker C."/>
            <person name="Pinto D."/>
            <person name="Vollmers J."/>
            <person name="Rivas-Marin E."/>
            <person name="Kohn T."/>
            <person name="Peeters S.H."/>
            <person name="Heuer A."/>
            <person name="Rast P."/>
            <person name="Oberbeckmann S."/>
            <person name="Bunk B."/>
            <person name="Jeske O."/>
            <person name="Meyerdierks A."/>
            <person name="Storesund J.E."/>
            <person name="Kallscheuer N."/>
            <person name="Luecker S."/>
            <person name="Lage O.M."/>
            <person name="Pohl T."/>
            <person name="Merkel B.J."/>
            <person name="Hornburger P."/>
            <person name="Mueller R.-W."/>
            <person name="Bruemmer F."/>
            <person name="Labrenz M."/>
            <person name="Spormann A.M."/>
            <person name="Op Den Camp H."/>
            <person name="Overmann J."/>
            <person name="Amann R."/>
            <person name="Jetten M.S.M."/>
            <person name="Mascher T."/>
            <person name="Medema M.H."/>
            <person name="Devos D.P."/>
            <person name="Kaster A.-K."/>
            <person name="Ovreas L."/>
            <person name="Rohde M."/>
            <person name="Galperin M.Y."/>
            <person name="Jogler C."/>
        </authorList>
    </citation>
    <scope>NUCLEOTIDE SEQUENCE [LARGE SCALE GENOMIC DNA]</scope>
    <source>
        <strain evidence="2 3">Pla123a</strain>
    </source>
</reference>
<gene>
    <name evidence="2" type="primary">gpr</name>
    <name evidence="2" type="ORF">Pla123a_34280</name>
</gene>
<dbReference type="SUPFAM" id="SSF51430">
    <property type="entry name" value="NAD(P)-linked oxidoreductase"/>
    <property type="match status" value="1"/>
</dbReference>
<comment type="caution">
    <text evidence="2">The sequence shown here is derived from an EMBL/GenBank/DDBJ whole genome shotgun (WGS) entry which is preliminary data.</text>
</comment>
<dbReference type="OrthoDB" id="9773828at2"/>
<dbReference type="InterPro" id="IPR023210">
    <property type="entry name" value="NADP_OxRdtase_dom"/>
</dbReference>
<keyword evidence="3" id="KW-1185">Reference proteome</keyword>
<dbReference type="GO" id="GO:0016491">
    <property type="term" value="F:oxidoreductase activity"/>
    <property type="evidence" value="ECO:0007669"/>
    <property type="project" value="UniProtKB-KW"/>
</dbReference>
<protein>
    <submittedName>
        <fullName evidence="2">L-glyceraldehyde 3-phosphate reductase</fullName>
        <ecNumber evidence="2">1.1.1.-</ecNumber>
    </submittedName>
</protein>
<dbReference type="CDD" id="cd19096">
    <property type="entry name" value="AKR_Fe-S_oxidoreductase"/>
    <property type="match status" value="1"/>
</dbReference>
<dbReference type="PRINTS" id="PR00069">
    <property type="entry name" value="ALDKETRDTASE"/>
</dbReference>